<sequence>MPYLTCRFAWTPWVFLKRFPVASLVVVVVVISFLFGKKADFYELELVYESDVNLDQGFHCPDGMLFLSFAFKAHQERSVFISGGSDTPASGSVAVAAVRRTLFVGSAAVITLPEVA</sequence>
<keyword evidence="1" id="KW-1133">Transmembrane helix</keyword>
<comment type="caution">
    <text evidence="2">The sequence shown here is derived from an EMBL/GenBank/DDBJ whole genome shotgun (WGS) entry which is preliminary data.</text>
</comment>
<proteinExistence type="predicted"/>
<accession>A0A813E933</accession>
<feature type="transmembrane region" description="Helical" evidence="1">
    <location>
        <begin position="19"/>
        <end position="36"/>
    </location>
</feature>
<protein>
    <submittedName>
        <fullName evidence="2">Uncharacterized protein</fullName>
    </submittedName>
</protein>
<evidence type="ECO:0000313" key="3">
    <source>
        <dbReference type="Proteomes" id="UP000654075"/>
    </source>
</evidence>
<name>A0A813E933_POLGL</name>
<keyword evidence="1" id="KW-0472">Membrane</keyword>
<dbReference type="AlphaFoldDB" id="A0A813E933"/>
<dbReference type="EMBL" id="CAJNNV010007894">
    <property type="protein sequence ID" value="CAE8595507.1"/>
    <property type="molecule type" value="Genomic_DNA"/>
</dbReference>
<dbReference type="Proteomes" id="UP000654075">
    <property type="component" value="Unassembled WGS sequence"/>
</dbReference>
<keyword evidence="3" id="KW-1185">Reference proteome</keyword>
<evidence type="ECO:0000313" key="2">
    <source>
        <dbReference type="EMBL" id="CAE8595507.1"/>
    </source>
</evidence>
<evidence type="ECO:0000256" key="1">
    <source>
        <dbReference type="SAM" id="Phobius"/>
    </source>
</evidence>
<organism evidence="2 3">
    <name type="scientific">Polarella glacialis</name>
    <name type="common">Dinoflagellate</name>
    <dbReference type="NCBI Taxonomy" id="89957"/>
    <lineage>
        <taxon>Eukaryota</taxon>
        <taxon>Sar</taxon>
        <taxon>Alveolata</taxon>
        <taxon>Dinophyceae</taxon>
        <taxon>Suessiales</taxon>
        <taxon>Suessiaceae</taxon>
        <taxon>Polarella</taxon>
    </lineage>
</organism>
<reference evidence="2" key="1">
    <citation type="submission" date="2021-02" db="EMBL/GenBank/DDBJ databases">
        <authorList>
            <person name="Dougan E. K."/>
            <person name="Rhodes N."/>
            <person name="Thang M."/>
            <person name="Chan C."/>
        </authorList>
    </citation>
    <scope>NUCLEOTIDE SEQUENCE</scope>
</reference>
<gene>
    <name evidence="2" type="ORF">PGLA1383_LOCUS14019</name>
</gene>
<keyword evidence="1" id="KW-0812">Transmembrane</keyword>